<dbReference type="CDD" id="cd03301">
    <property type="entry name" value="ABC_MalK_N"/>
    <property type="match status" value="1"/>
</dbReference>
<evidence type="ECO:0000256" key="3">
    <source>
        <dbReference type="ARBA" id="ARBA00022741"/>
    </source>
</evidence>
<comment type="subunit">
    <text evidence="7">Monomer. Homodimerizes in the presence of ATP. The complex is composed of two ATP-binding proteins (SugC), two transmembrane proteins (SugA and SugB) and a solute-binding protein (LpqY).</text>
</comment>
<dbReference type="SUPFAM" id="SSF50331">
    <property type="entry name" value="MOP-like"/>
    <property type="match status" value="1"/>
</dbReference>
<dbReference type="Gene3D" id="3.40.50.300">
    <property type="entry name" value="P-loop containing nucleotide triphosphate hydrolases"/>
    <property type="match status" value="1"/>
</dbReference>
<comment type="catalytic activity">
    <reaction evidence="5">
        <text>alpha,alpha-trehalose(out) + ATP + H2O = alpha,alpha-trehalose(in) + ADP + phosphate + H(+)</text>
        <dbReference type="Rhea" id="RHEA:75203"/>
        <dbReference type="ChEBI" id="CHEBI:15377"/>
        <dbReference type="ChEBI" id="CHEBI:15378"/>
        <dbReference type="ChEBI" id="CHEBI:16551"/>
        <dbReference type="ChEBI" id="CHEBI:30616"/>
        <dbReference type="ChEBI" id="CHEBI:43474"/>
        <dbReference type="ChEBI" id="CHEBI:456216"/>
    </reaction>
</comment>
<dbReference type="EMBL" id="LR584267">
    <property type="protein sequence ID" value="VHO00847.1"/>
    <property type="molecule type" value="Genomic_DNA"/>
</dbReference>
<dbReference type="FunFam" id="3.40.50.300:FF:000042">
    <property type="entry name" value="Maltose/maltodextrin ABC transporter, ATP-binding protein"/>
    <property type="match status" value="1"/>
</dbReference>
<dbReference type="AlphaFoldDB" id="A0A5E3ZY50"/>
<evidence type="ECO:0000313" key="14">
    <source>
        <dbReference type="Proteomes" id="UP000324288"/>
    </source>
</evidence>
<evidence type="ECO:0000256" key="11">
    <source>
        <dbReference type="SAM" id="MobiDB-lite"/>
    </source>
</evidence>
<dbReference type="PROSITE" id="PS00211">
    <property type="entry name" value="ABC_TRANSPORTER_1"/>
    <property type="match status" value="1"/>
</dbReference>
<evidence type="ECO:0000259" key="12">
    <source>
        <dbReference type="PROSITE" id="PS50893"/>
    </source>
</evidence>
<evidence type="ECO:0000256" key="5">
    <source>
        <dbReference type="ARBA" id="ARBA00050305"/>
    </source>
</evidence>
<dbReference type="PROSITE" id="PS50893">
    <property type="entry name" value="ABC_TRANSPORTER_2"/>
    <property type="match status" value="1"/>
</dbReference>
<dbReference type="PANTHER" id="PTHR43875:SF1">
    <property type="entry name" value="OSMOPROTECTIVE COMPOUNDS UPTAKE ATP-BINDING PROTEIN GGTA"/>
    <property type="match status" value="1"/>
</dbReference>
<dbReference type="InterPro" id="IPR027417">
    <property type="entry name" value="P-loop_NTPase"/>
</dbReference>
<evidence type="ECO:0000256" key="1">
    <source>
        <dbReference type="ARBA" id="ARBA00004515"/>
    </source>
</evidence>
<protein>
    <recommendedName>
        <fullName evidence="8">Trehalose import ATP-binding protein SugC</fullName>
    </recommendedName>
    <alternativeName>
        <fullName evidence="10">Nucleotide-binding domain of SugABC transporter</fullName>
    </alternativeName>
    <alternativeName>
        <fullName evidence="9">SugABC transporter ATPase SugC</fullName>
    </alternativeName>
</protein>
<dbReference type="InterPro" id="IPR040582">
    <property type="entry name" value="OB_MalK-like"/>
</dbReference>
<evidence type="ECO:0000256" key="9">
    <source>
        <dbReference type="ARBA" id="ARBA00080647"/>
    </source>
</evidence>
<gene>
    <name evidence="13" type="primary">sugC</name>
    <name evidence="13" type="ORF">LC603019_01002</name>
</gene>
<evidence type="ECO:0000256" key="10">
    <source>
        <dbReference type="ARBA" id="ARBA00082626"/>
    </source>
</evidence>
<dbReference type="GO" id="GO:0140359">
    <property type="term" value="F:ABC-type transporter activity"/>
    <property type="evidence" value="ECO:0007669"/>
    <property type="project" value="InterPro"/>
</dbReference>
<dbReference type="Proteomes" id="UP000324288">
    <property type="component" value="Chromosome"/>
</dbReference>
<evidence type="ECO:0000256" key="7">
    <source>
        <dbReference type="ARBA" id="ARBA00063658"/>
    </source>
</evidence>
<dbReference type="SMART" id="SM00382">
    <property type="entry name" value="AAA"/>
    <property type="match status" value="1"/>
</dbReference>
<sequence length="420" mass="44953">MASVTFDHATCIYPGAAKPSVDNLCLDIRDGEFLVLVGPSGCGKSTTLRMLAGLEFVDSGKVWIGDDDVTLADPKDRDIAMVFQNYALYPHMTVAENMGFALKLAKVDKKEIRQRVEEAARLLDLTDYLDRKPKALSGGQRQRVAMGRAIVRSPRVFLMDEPLSNLDARLRVHTRAQIAELQQRLGTTTVYVTHDQVEAMTMGDRVAVLCAGQLQQVDTPRNLFDHPANAFVAGFIGSPSMNILTAPVRGASAWVGETPIPLPDRIPAGVPTTSVLVGFRPERVEGVVAGDGVVEAADGYTLYMRVDLVEELGSQAIGHGHLANAAGEQVSEQRITAAVDWQNLPARGDLVRVTITPEDLYFFADDESGVTLWDDIAATAPVAAATPADSVPDVTVDTTAGAAESTAPEAAPTSTEEADA</sequence>
<dbReference type="Pfam" id="PF00005">
    <property type="entry name" value="ABC_tran"/>
    <property type="match status" value="1"/>
</dbReference>
<feature type="region of interest" description="Disordered" evidence="11">
    <location>
        <begin position="387"/>
        <end position="420"/>
    </location>
</feature>
<dbReference type="Gene3D" id="2.40.50.100">
    <property type="match status" value="1"/>
</dbReference>
<dbReference type="InterPro" id="IPR017871">
    <property type="entry name" value="ABC_transporter-like_CS"/>
</dbReference>
<dbReference type="PANTHER" id="PTHR43875">
    <property type="entry name" value="MALTODEXTRIN IMPORT ATP-BINDING PROTEIN MSMX"/>
    <property type="match status" value="1"/>
</dbReference>
<evidence type="ECO:0000256" key="8">
    <source>
        <dbReference type="ARBA" id="ARBA00072105"/>
    </source>
</evidence>
<dbReference type="NCBIfam" id="NF008653">
    <property type="entry name" value="PRK11650.1"/>
    <property type="match status" value="1"/>
</dbReference>
<dbReference type="InterPro" id="IPR047641">
    <property type="entry name" value="ABC_transpr_MalK/UgpC-like"/>
</dbReference>
<keyword evidence="4 13" id="KW-0067">ATP-binding</keyword>
<evidence type="ECO:0000256" key="2">
    <source>
        <dbReference type="ARBA" id="ARBA00022448"/>
    </source>
</evidence>
<keyword evidence="14" id="KW-1185">Reference proteome</keyword>
<reference evidence="13 14" key="1">
    <citation type="submission" date="2019-04" db="EMBL/GenBank/DDBJ databases">
        <authorList>
            <person name="Seth-Smith MB H."/>
            <person name="Seth-Smith H."/>
        </authorList>
    </citation>
    <scope>NUCLEOTIDE SEQUENCE [LARGE SCALE GENOMIC DNA]</scope>
    <source>
        <strain evidence="13">USB-603019</strain>
    </source>
</reference>
<dbReference type="GO" id="GO:0016887">
    <property type="term" value="F:ATP hydrolysis activity"/>
    <property type="evidence" value="ECO:0007669"/>
    <property type="project" value="InterPro"/>
</dbReference>
<dbReference type="SUPFAM" id="SSF52540">
    <property type="entry name" value="P-loop containing nucleoside triphosphate hydrolases"/>
    <property type="match status" value="1"/>
</dbReference>
<evidence type="ECO:0000256" key="4">
    <source>
        <dbReference type="ARBA" id="ARBA00022840"/>
    </source>
</evidence>
<proteinExistence type="predicted"/>
<accession>A0A5E3ZY50</accession>
<dbReference type="Pfam" id="PF17912">
    <property type="entry name" value="OB_MalK"/>
    <property type="match status" value="1"/>
</dbReference>
<dbReference type="GO" id="GO:0005524">
    <property type="term" value="F:ATP binding"/>
    <property type="evidence" value="ECO:0007669"/>
    <property type="project" value="UniProtKB-KW"/>
</dbReference>
<feature type="domain" description="ABC transporter" evidence="12">
    <location>
        <begin position="4"/>
        <end position="236"/>
    </location>
</feature>
<keyword evidence="3" id="KW-0547">Nucleotide-binding</keyword>
<evidence type="ECO:0000313" key="13">
    <source>
        <dbReference type="EMBL" id="VHO00847.1"/>
    </source>
</evidence>
<dbReference type="InterPro" id="IPR003439">
    <property type="entry name" value="ABC_transporter-like_ATP-bd"/>
</dbReference>
<dbReference type="GO" id="GO:0055052">
    <property type="term" value="C:ATP-binding cassette (ABC) transporter complex, substrate-binding subunit-containing"/>
    <property type="evidence" value="ECO:0007669"/>
    <property type="project" value="TreeGrafter"/>
</dbReference>
<dbReference type="InterPro" id="IPR008995">
    <property type="entry name" value="Mo/tungstate-bd_C_term_dom"/>
</dbReference>
<dbReference type="InterPro" id="IPR015855">
    <property type="entry name" value="ABC_transpr_MalK-like"/>
</dbReference>
<comment type="subcellular location">
    <subcellularLocation>
        <location evidence="1">Cell inner membrane</location>
        <topology evidence="1">Peripheral membrane protein</topology>
        <orientation evidence="1">Cytoplasmic side</orientation>
    </subcellularLocation>
</comment>
<dbReference type="GO" id="GO:0008643">
    <property type="term" value="P:carbohydrate transport"/>
    <property type="evidence" value="ECO:0007669"/>
    <property type="project" value="InterPro"/>
</dbReference>
<evidence type="ECO:0000256" key="6">
    <source>
        <dbReference type="ARBA" id="ARBA00056091"/>
    </source>
</evidence>
<dbReference type="RefSeq" id="WP_148417689.1">
    <property type="nucleotide sequence ID" value="NZ_JAWGUT010000003.1"/>
</dbReference>
<organism evidence="13 14">
    <name type="scientific">Lawsonella clevelandensis</name>
    <dbReference type="NCBI Taxonomy" id="1528099"/>
    <lineage>
        <taxon>Bacteria</taxon>
        <taxon>Bacillati</taxon>
        <taxon>Actinomycetota</taxon>
        <taxon>Actinomycetes</taxon>
        <taxon>Mycobacteriales</taxon>
        <taxon>Lawsonellaceae</taxon>
        <taxon>Lawsonella</taxon>
    </lineage>
</organism>
<keyword evidence="2" id="KW-0813">Transport</keyword>
<dbReference type="InterPro" id="IPR003593">
    <property type="entry name" value="AAA+_ATPase"/>
</dbReference>
<comment type="function">
    <text evidence="6">Part of the ABC transporter complex LpqY-SugA-SugB-SugC, which is highly specific for uptake of trehalose. Involved in the recycling of extracellular trehalose released from trehalose-containing molecules synthesized by M.tuberculosis. Trehalose uptake is essential for virulence. Responsible for energy coupling to the transport system.</text>
</comment>
<name>A0A5E3ZY50_9ACTN</name>